<dbReference type="STRING" id="149040.A0A194XHA4"/>
<gene>
    <name evidence="3" type="ORF">LY89DRAFT_612685</name>
</gene>
<dbReference type="GO" id="GO:0043386">
    <property type="term" value="P:mycotoxin biosynthetic process"/>
    <property type="evidence" value="ECO:0007669"/>
    <property type="project" value="InterPro"/>
</dbReference>
<dbReference type="RefSeq" id="XP_018073507.1">
    <property type="nucleotide sequence ID" value="XM_018210635.1"/>
</dbReference>
<organism evidence="3 4">
    <name type="scientific">Mollisia scopiformis</name>
    <name type="common">Conifer needle endophyte fungus</name>
    <name type="synonym">Phialocephala scopiformis</name>
    <dbReference type="NCBI Taxonomy" id="149040"/>
    <lineage>
        <taxon>Eukaryota</taxon>
        <taxon>Fungi</taxon>
        <taxon>Dikarya</taxon>
        <taxon>Ascomycota</taxon>
        <taxon>Pezizomycotina</taxon>
        <taxon>Leotiomycetes</taxon>
        <taxon>Helotiales</taxon>
        <taxon>Mollisiaceae</taxon>
        <taxon>Mollisia</taxon>
    </lineage>
</organism>
<comment type="similarity">
    <text evidence="1">Belongs to the ustYa family.</text>
</comment>
<protein>
    <submittedName>
        <fullName evidence="3">Uncharacterized protein</fullName>
    </submittedName>
</protein>
<dbReference type="Pfam" id="PF11807">
    <property type="entry name" value="UstYa"/>
    <property type="match status" value="1"/>
</dbReference>
<evidence type="ECO:0000313" key="4">
    <source>
        <dbReference type="Proteomes" id="UP000070700"/>
    </source>
</evidence>
<reference evidence="3 4" key="1">
    <citation type="submission" date="2015-10" db="EMBL/GenBank/DDBJ databases">
        <title>Full genome of DAOMC 229536 Phialocephala scopiformis, a fungal endophyte of spruce producing the potent anti-insectan compound rugulosin.</title>
        <authorList>
            <consortium name="DOE Joint Genome Institute"/>
            <person name="Walker A.K."/>
            <person name="Frasz S.L."/>
            <person name="Seifert K.A."/>
            <person name="Miller J.D."/>
            <person name="Mondo S.J."/>
            <person name="Labutti K."/>
            <person name="Lipzen A."/>
            <person name="Dockter R."/>
            <person name="Kennedy M."/>
            <person name="Grigoriev I.V."/>
            <person name="Spatafora J.W."/>
        </authorList>
    </citation>
    <scope>NUCLEOTIDE SEQUENCE [LARGE SCALE GENOMIC DNA]</scope>
    <source>
        <strain evidence="3 4">CBS 120377</strain>
    </source>
</reference>
<dbReference type="GeneID" id="28820361"/>
<keyword evidence="2" id="KW-0732">Signal</keyword>
<dbReference type="KEGG" id="psco:LY89DRAFT_612685"/>
<evidence type="ECO:0000313" key="3">
    <source>
        <dbReference type="EMBL" id="KUJ19152.1"/>
    </source>
</evidence>
<keyword evidence="4" id="KW-1185">Reference proteome</keyword>
<proteinExistence type="inferred from homology"/>
<accession>A0A194XHA4</accession>
<name>A0A194XHA4_MOLSC</name>
<feature type="chain" id="PRO_5008268247" evidence="2">
    <location>
        <begin position="20"/>
        <end position="225"/>
    </location>
</feature>
<feature type="non-terminal residue" evidence="3">
    <location>
        <position position="225"/>
    </location>
</feature>
<dbReference type="Proteomes" id="UP000070700">
    <property type="component" value="Unassembled WGS sequence"/>
</dbReference>
<dbReference type="PANTHER" id="PTHR33365:SF6">
    <property type="entry name" value="OXIDASE USTYA"/>
    <property type="match status" value="1"/>
</dbReference>
<dbReference type="EMBL" id="KQ947411">
    <property type="protein sequence ID" value="KUJ19152.1"/>
    <property type="molecule type" value="Genomic_DNA"/>
</dbReference>
<dbReference type="InParanoid" id="A0A194XHA4"/>
<dbReference type="InterPro" id="IPR021765">
    <property type="entry name" value="UstYa-like"/>
</dbReference>
<feature type="signal peptide" evidence="2">
    <location>
        <begin position="1"/>
        <end position="19"/>
    </location>
</feature>
<evidence type="ECO:0000256" key="1">
    <source>
        <dbReference type="ARBA" id="ARBA00035112"/>
    </source>
</evidence>
<dbReference type="OrthoDB" id="3687641at2759"/>
<sequence length="225" mass="26131">MAFFFICLLFSNILTFIISTRFSVGSCQPLQDSKTLFAKLERDVPVPFEENTPFTDSNQTLATQLWEDINIDAGMVALPDDLVELHGLREAQRFPWDDSRSIYLLNGYHNLHCIRAIYLSLQEFYRGDEQSRSWGHVLHCADAIRQDILCNADDTPRYSTESKRPESGVGQMRMCRSWDKLDEWAEKYNSCYAYVNQTSEDLPEIQRFVYCPAGSPWREKVVEVF</sequence>
<dbReference type="PANTHER" id="PTHR33365">
    <property type="entry name" value="YALI0B05434P"/>
    <property type="match status" value="1"/>
</dbReference>
<dbReference type="AlphaFoldDB" id="A0A194XHA4"/>
<evidence type="ECO:0000256" key="2">
    <source>
        <dbReference type="SAM" id="SignalP"/>
    </source>
</evidence>